<dbReference type="InterPro" id="IPR006439">
    <property type="entry name" value="HAD-SF_hydro_IA"/>
</dbReference>
<dbReference type="Proteomes" id="UP000260828">
    <property type="component" value="Unassembled WGS sequence"/>
</dbReference>
<dbReference type="Proteomes" id="UP000095765">
    <property type="component" value="Unassembled WGS sequence"/>
</dbReference>
<dbReference type="Gene3D" id="1.10.150.240">
    <property type="entry name" value="Putative phosphatase, domain 2"/>
    <property type="match status" value="1"/>
</dbReference>
<dbReference type="PANTHER" id="PTHR18901:SF38">
    <property type="entry name" value="PSEUDOURIDINE-5'-PHOSPHATASE"/>
    <property type="match status" value="1"/>
</dbReference>
<dbReference type="GO" id="GO:0016791">
    <property type="term" value="F:phosphatase activity"/>
    <property type="evidence" value="ECO:0007669"/>
    <property type="project" value="TreeGrafter"/>
</dbReference>
<dbReference type="RefSeq" id="WP_055245686.1">
    <property type="nucleotide sequence ID" value="NZ_CABIWA010000001.1"/>
</dbReference>
<reference evidence="2 4" key="2">
    <citation type="submission" date="2018-08" db="EMBL/GenBank/DDBJ databases">
        <title>A genome reference for cultivated species of the human gut microbiota.</title>
        <authorList>
            <person name="Zou Y."/>
            <person name="Xue W."/>
            <person name="Luo G."/>
        </authorList>
    </citation>
    <scope>NUCLEOTIDE SEQUENCE [LARGE SCALE GENOMIC DNA]</scope>
    <source>
        <strain evidence="2 4">TF05-12AC</strain>
    </source>
</reference>
<proteinExistence type="predicted"/>
<dbReference type="EMBL" id="QVME01000001">
    <property type="protein sequence ID" value="RGE70305.1"/>
    <property type="molecule type" value="Genomic_DNA"/>
</dbReference>
<dbReference type="PRINTS" id="PR00413">
    <property type="entry name" value="HADHALOGNASE"/>
</dbReference>
<sequence length="215" mass="23706">MIKGAIFDMDGTLIDSMPLWEDCGRAFLSARGITARDDLGETLKSLSMEQTANYLRDAYGISETTSEIIEMINGMVTDAYQRTIPLKRDIAAFLERLRQADVRMCVATATDRPLVEAALGRLDLLPFFERIFTCSEVGAGKDRPDIFEQACAALGTPRGETVVFEDALYAIETARRAGFRVVAIADDASAGDEARIAALSEQYIHNYEECEVNSL</sequence>
<dbReference type="EMBL" id="CZBE01000020">
    <property type="protein sequence ID" value="CUQ00439.1"/>
    <property type="molecule type" value="Genomic_DNA"/>
</dbReference>
<evidence type="ECO:0000313" key="3">
    <source>
        <dbReference type="Proteomes" id="UP000095765"/>
    </source>
</evidence>
<gene>
    <name evidence="2" type="ORF">DXC40_04445</name>
    <name evidence="1" type="ORF">ERS852551_02729</name>
</gene>
<dbReference type="PANTHER" id="PTHR18901">
    <property type="entry name" value="2-DEOXYGLUCOSE-6-PHOSPHATE PHOSPHATASE 2"/>
    <property type="match status" value="1"/>
</dbReference>
<evidence type="ECO:0000313" key="4">
    <source>
        <dbReference type="Proteomes" id="UP000260828"/>
    </source>
</evidence>
<dbReference type="OrthoDB" id="9797743at2"/>
<organism evidence="1 3">
    <name type="scientific">Anaerotruncus colihominis</name>
    <dbReference type="NCBI Taxonomy" id="169435"/>
    <lineage>
        <taxon>Bacteria</taxon>
        <taxon>Bacillati</taxon>
        <taxon>Bacillota</taxon>
        <taxon>Clostridia</taxon>
        <taxon>Eubacteriales</taxon>
        <taxon>Oscillospiraceae</taxon>
        <taxon>Anaerotruncus</taxon>
    </lineage>
</organism>
<dbReference type="InterPro" id="IPR036412">
    <property type="entry name" value="HAD-like_sf"/>
</dbReference>
<dbReference type="CDD" id="cd07505">
    <property type="entry name" value="HAD_BPGM-like"/>
    <property type="match status" value="1"/>
</dbReference>
<dbReference type="SFLD" id="SFLDG01129">
    <property type="entry name" value="C1.5:_HAD__Beta-PGM__Phosphata"/>
    <property type="match status" value="1"/>
</dbReference>
<dbReference type="Gene3D" id="3.40.50.1000">
    <property type="entry name" value="HAD superfamily/HAD-like"/>
    <property type="match status" value="1"/>
</dbReference>
<keyword evidence="1" id="KW-0378">Hydrolase</keyword>
<reference evidence="1 3" key="1">
    <citation type="submission" date="2015-09" db="EMBL/GenBank/DDBJ databases">
        <authorList>
            <consortium name="Pathogen Informatics"/>
        </authorList>
    </citation>
    <scope>NUCLEOTIDE SEQUENCE [LARGE SCALE GENOMIC DNA]</scope>
    <source>
        <strain evidence="1 3">2789STDY5834939</strain>
    </source>
</reference>
<dbReference type="InterPro" id="IPR023198">
    <property type="entry name" value="PGP-like_dom2"/>
</dbReference>
<dbReference type="AlphaFoldDB" id="A0A174T0V2"/>
<dbReference type="SUPFAM" id="SSF56784">
    <property type="entry name" value="HAD-like"/>
    <property type="match status" value="1"/>
</dbReference>
<dbReference type="InterPro" id="IPR023214">
    <property type="entry name" value="HAD_sf"/>
</dbReference>
<evidence type="ECO:0000313" key="2">
    <source>
        <dbReference type="EMBL" id="RGE70305.1"/>
    </source>
</evidence>
<dbReference type="SFLD" id="SFLDS00003">
    <property type="entry name" value="Haloacid_Dehalogenase"/>
    <property type="match status" value="1"/>
</dbReference>
<dbReference type="Pfam" id="PF00702">
    <property type="entry name" value="Hydrolase"/>
    <property type="match status" value="1"/>
</dbReference>
<name>A0A174T0V2_9FIRM</name>
<protein>
    <submittedName>
        <fullName evidence="2">HAD family phosphatase</fullName>
    </submittedName>
    <submittedName>
        <fullName evidence="1">Phosphorylated carbohydrates phosphatase TM_1254</fullName>
        <ecNumber evidence="1">3.1.3.-</ecNumber>
    </submittedName>
</protein>
<accession>A0A174T0V2</accession>
<evidence type="ECO:0000313" key="1">
    <source>
        <dbReference type="EMBL" id="CUQ00439.1"/>
    </source>
</evidence>
<dbReference type="EC" id="3.1.3.-" evidence="1"/>
<dbReference type="NCBIfam" id="TIGR01509">
    <property type="entry name" value="HAD-SF-IA-v3"/>
    <property type="match status" value="1"/>
</dbReference>